<dbReference type="STRING" id="1777137.AWB76_06986"/>
<dbReference type="EMBL" id="FCOI02000042">
    <property type="protein sequence ID" value="SAK94133.1"/>
    <property type="molecule type" value="Genomic_DNA"/>
</dbReference>
<dbReference type="Proteomes" id="UP000054624">
    <property type="component" value="Unassembled WGS sequence"/>
</dbReference>
<feature type="domain" description="BON" evidence="1">
    <location>
        <begin position="3"/>
        <end position="71"/>
    </location>
</feature>
<reference evidence="3" key="1">
    <citation type="submission" date="2016-01" db="EMBL/GenBank/DDBJ databases">
        <authorList>
            <person name="Peeters Charlotte."/>
        </authorList>
    </citation>
    <scope>NUCLEOTIDE SEQUENCE [LARGE SCALE GENOMIC DNA]</scope>
</reference>
<feature type="domain" description="BON" evidence="1">
    <location>
        <begin position="78"/>
        <end position="146"/>
    </location>
</feature>
<evidence type="ECO:0000313" key="2">
    <source>
        <dbReference type="EMBL" id="SAK94133.1"/>
    </source>
</evidence>
<dbReference type="PANTHER" id="PTHR34606">
    <property type="entry name" value="BON DOMAIN-CONTAINING PROTEIN"/>
    <property type="match status" value="1"/>
</dbReference>
<dbReference type="InterPro" id="IPR007055">
    <property type="entry name" value="BON_dom"/>
</dbReference>
<dbReference type="PANTHER" id="PTHR34606:SF15">
    <property type="entry name" value="BON DOMAIN-CONTAINING PROTEIN"/>
    <property type="match status" value="1"/>
</dbReference>
<name>A0A158DI59_9BURK</name>
<organism evidence="2 3">
    <name type="scientific">Caballeronia temeraria</name>
    <dbReference type="NCBI Taxonomy" id="1777137"/>
    <lineage>
        <taxon>Bacteria</taxon>
        <taxon>Pseudomonadati</taxon>
        <taxon>Pseudomonadota</taxon>
        <taxon>Betaproteobacteria</taxon>
        <taxon>Burkholderiales</taxon>
        <taxon>Burkholderiaceae</taxon>
        <taxon>Caballeronia</taxon>
    </lineage>
</organism>
<feature type="domain" description="BON" evidence="1">
    <location>
        <begin position="149"/>
        <end position="217"/>
    </location>
</feature>
<dbReference type="InterPro" id="IPR051686">
    <property type="entry name" value="Lipoprotein_DolP"/>
</dbReference>
<dbReference type="SMART" id="SM00749">
    <property type="entry name" value="BON"/>
    <property type="match status" value="3"/>
</dbReference>
<dbReference type="Pfam" id="PF04972">
    <property type="entry name" value="BON"/>
    <property type="match status" value="3"/>
</dbReference>
<gene>
    <name evidence="2" type="ORF">AWB76_06986</name>
</gene>
<protein>
    <submittedName>
        <fullName evidence="2">Transport-associated protein</fullName>
    </submittedName>
</protein>
<sequence length="217" mass="24665">MRTDDDIKRDVEYELRWDPDIDPSDIGVAVKDGAVTLSGFARSFRQRTKAEEDATRVRGVKGVANDIEVRLPLVNKRPDPEIVREIIAQLKAELPYAVEDIKAVVRDGHVTLKGEVEWDYQRRRAADTALRVSGVTGLTNDIEIKPKIQPEDLKRKIEDAFKRNAEVDAQHVTVEAEGNKVVLRGKVRSWAEREEAERIAWLAPGVTWVDNRITIDY</sequence>
<dbReference type="PROSITE" id="PS50914">
    <property type="entry name" value="BON"/>
    <property type="match status" value="3"/>
</dbReference>
<dbReference type="InterPro" id="IPR014004">
    <property type="entry name" value="Transpt-assoc_nodulatn_dom_bac"/>
</dbReference>
<evidence type="ECO:0000313" key="3">
    <source>
        <dbReference type="Proteomes" id="UP000054624"/>
    </source>
</evidence>
<dbReference type="OrthoDB" id="870892at2"/>
<accession>A0A158DI59</accession>
<dbReference type="Gene3D" id="3.30.1340.30">
    <property type="match status" value="3"/>
</dbReference>
<proteinExistence type="predicted"/>
<dbReference type="AlphaFoldDB" id="A0A158DI59"/>
<evidence type="ECO:0000259" key="1">
    <source>
        <dbReference type="PROSITE" id="PS50914"/>
    </source>
</evidence>
<dbReference type="RefSeq" id="WP_061164546.1">
    <property type="nucleotide sequence ID" value="NZ_FCOI02000042.1"/>
</dbReference>
<keyword evidence="3" id="KW-1185">Reference proteome</keyword>